<dbReference type="PANTHER" id="PTHR22091">
    <property type="entry name" value="COILED-COIL DOMAIN-CONTAINING PROTEIN 77"/>
    <property type="match status" value="1"/>
</dbReference>
<dbReference type="AlphaFoldDB" id="A0A2G5BFQ8"/>
<accession>A0A2G5BFQ8</accession>
<protein>
    <submittedName>
        <fullName evidence="3">Uncharacterized protein</fullName>
    </submittedName>
</protein>
<evidence type="ECO:0000313" key="4">
    <source>
        <dbReference type="Proteomes" id="UP000242474"/>
    </source>
</evidence>
<organism evidence="3 4">
    <name type="scientific">Coemansia reversa (strain ATCC 12441 / NRRL 1564)</name>
    <dbReference type="NCBI Taxonomy" id="763665"/>
    <lineage>
        <taxon>Eukaryota</taxon>
        <taxon>Fungi</taxon>
        <taxon>Fungi incertae sedis</taxon>
        <taxon>Zoopagomycota</taxon>
        <taxon>Kickxellomycotina</taxon>
        <taxon>Kickxellomycetes</taxon>
        <taxon>Kickxellales</taxon>
        <taxon>Kickxellaceae</taxon>
        <taxon>Coemansia</taxon>
    </lineage>
</organism>
<feature type="coiled-coil region" evidence="1">
    <location>
        <begin position="47"/>
        <end position="74"/>
    </location>
</feature>
<dbReference type="PANTHER" id="PTHR22091:SF1">
    <property type="entry name" value="COILED-COIL DOMAIN-CONTAINING PROTEIN 77"/>
    <property type="match status" value="1"/>
</dbReference>
<proteinExistence type="predicted"/>
<keyword evidence="1" id="KW-0175">Coiled coil</keyword>
<dbReference type="STRING" id="763665.A0A2G5BFQ8"/>
<sequence>MEKEILRLYQERIGRSLAAIHVLRFCLAVVDKYDDIFREVSRELDQLKVSQRELTEMQWENNRLAAEATELRADAADMHNALIKERQSHLEVVAENDRLRVHEHELERRVRLLANVSARYYKDQELPAASESRRSSPPPSPSTNATARPPQKRQRQHSHSALSPGEDDMDKDEYERRQLEIENEALQLSIETMRIQQQEQKSNYTEIIEGLVAELKAYRDSSSGEAAGKTRRIEHLESELARIKGLYRENLRDLVIARKAALESKHSVKQDSLVLRSEILALQRRLDAEMERSRFLHATSTATPSDLSPRE</sequence>
<feature type="region of interest" description="Disordered" evidence="2">
    <location>
        <begin position="124"/>
        <end position="170"/>
    </location>
</feature>
<evidence type="ECO:0000256" key="1">
    <source>
        <dbReference type="SAM" id="Coils"/>
    </source>
</evidence>
<dbReference type="EMBL" id="KZ303492">
    <property type="protein sequence ID" value="PIA17831.1"/>
    <property type="molecule type" value="Genomic_DNA"/>
</dbReference>
<evidence type="ECO:0000256" key="2">
    <source>
        <dbReference type="SAM" id="MobiDB-lite"/>
    </source>
</evidence>
<dbReference type="InterPro" id="IPR037696">
    <property type="entry name" value="CCDC77"/>
</dbReference>
<reference evidence="3 4" key="1">
    <citation type="journal article" date="2015" name="Genome Biol. Evol.">
        <title>Phylogenomic analyses indicate that early fungi evolved digesting cell walls of algal ancestors of land plants.</title>
        <authorList>
            <person name="Chang Y."/>
            <person name="Wang S."/>
            <person name="Sekimoto S."/>
            <person name="Aerts A.L."/>
            <person name="Choi C."/>
            <person name="Clum A."/>
            <person name="LaButti K.M."/>
            <person name="Lindquist E.A."/>
            <person name="Yee Ngan C."/>
            <person name="Ohm R.A."/>
            <person name="Salamov A.A."/>
            <person name="Grigoriev I.V."/>
            <person name="Spatafora J.W."/>
            <person name="Berbee M.L."/>
        </authorList>
    </citation>
    <scope>NUCLEOTIDE SEQUENCE [LARGE SCALE GENOMIC DNA]</scope>
    <source>
        <strain evidence="3 4">NRRL 1564</strain>
    </source>
</reference>
<gene>
    <name evidence="3" type="ORF">COEREDRAFT_91550</name>
</gene>
<evidence type="ECO:0000313" key="3">
    <source>
        <dbReference type="EMBL" id="PIA17831.1"/>
    </source>
</evidence>
<keyword evidence="4" id="KW-1185">Reference proteome</keyword>
<name>A0A2G5BFQ8_COERN</name>
<dbReference type="OrthoDB" id="191169at2759"/>
<dbReference type="Proteomes" id="UP000242474">
    <property type="component" value="Unassembled WGS sequence"/>
</dbReference>